<protein>
    <submittedName>
        <fullName evidence="2">Uncharacterized protein</fullName>
    </submittedName>
</protein>
<dbReference type="AlphaFoldDB" id="A0A1V9Y4M1"/>
<accession>A0A1V9Y4M1</accession>
<feature type="region of interest" description="Disordered" evidence="1">
    <location>
        <begin position="1"/>
        <end position="23"/>
    </location>
</feature>
<evidence type="ECO:0000256" key="1">
    <source>
        <dbReference type="SAM" id="MobiDB-lite"/>
    </source>
</evidence>
<sequence length="146" mass="17026">MLQVSVAPRSGEKRRRDTMTTPAPKRSRFLSDFDLEEMMCTVMTICEDLGLLLNLTKDICEDKHCCLCDPADRVRMHEKLRIMENALSHDTCVSLYAIQSMCKDIYDVLKYILEKHYVDFAKLGMDHLVLAVRHQFIQFMVDYSLN</sequence>
<comment type="caution">
    <text evidence="2">The sequence shown here is derived from an EMBL/GenBank/DDBJ whole genome shotgun (WGS) entry which is preliminary data.</text>
</comment>
<dbReference type="EMBL" id="JNBR01002892">
    <property type="protein sequence ID" value="OQR80656.1"/>
    <property type="molecule type" value="Genomic_DNA"/>
</dbReference>
<proteinExistence type="predicted"/>
<gene>
    <name evidence="2" type="ORF">ACHHYP_17364</name>
</gene>
<dbReference type="OrthoDB" id="70626at2759"/>
<evidence type="ECO:0000313" key="2">
    <source>
        <dbReference type="EMBL" id="OQR80656.1"/>
    </source>
</evidence>
<dbReference type="Proteomes" id="UP000243579">
    <property type="component" value="Unassembled WGS sequence"/>
</dbReference>
<keyword evidence="3" id="KW-1185">Reference proteome</keyword>
<reference evidence="2 3" key="1">
    <citation type="journal article" date="2014" name="Genome Biol. Evol.">
        <title>The secreted proteins of Achlya hypogyna and Thraustotheca clavata identify the ancestral oomycete secretome and reveal gene acquisitions by horizontal gene transfer.</title>
        <authorList>
            <person name="Misner I."/>
            <person name="Blouin N."/>
            <person name="Leonard G."/>
            <person name="Richards T.A."/>
            <person name="Lane C.E."/>
        </authorList>
    </citation>
    <scope>NUCLEOTIDE SEQUENCE [LARGE SCALE GENOMIC DNA]</scope>
    <source>
        <strain evidence="2 3">ATCC 48635</strain>
    </source>
</reference>
<name>A0A1V9Y4M1_ACHHY</name>
<evidence type="ECO:0000313" key="3">
    <source>
        <dbReference type="Proteomes" id="UP000243579"/>
    </source>
</evidence>
<organism evidence="2 3">
    <name type="scientific">Achlya hypogyna</name>
    <name type="common">Oomycete</name>
    <name type="synonym">Protoachlya hypogyna</name>
    <dbReference type="NCBI Taxonomy" id="1202772"/>
    <lineage>
        <taxon>Eukaryota</taxon>
        <taxon>Sar</taxon>
        <taxon>Stramenopiles</taxon>
        <taxon>Oomycota</taxon>
        <taxon>Saprolegniomycetes</taxon>
        <taxon>Saprolegniales</taxon>
        <taxon>Achlyaceae</taxon>
        <taxon>Achlya</taxon>
    </lineage>
</organism>